<dbReference type="PANTHER" id="PTHR37292">
    <property type="entry name" value="VNG6097C"/>
    <property type="match status" value="1"/>
</dbReference>
<dbReference type="Pfam" id="PF03235">
    <property type="entry name" value="GmrSD_N"/>
    <property type="match status" value="1"/>
</dbReference>
<proteinExistence type="predicted"/>
<keyword evidence="3" id="KW-1185">Reference proteome</keyword>
<dbReference type="PANTHER" id="PTHR37292:SF2">
    <property type="entry name" value="DUF262 DOMAIN-CONTAINING PROTEIN"/>
    <property type="match status" value="1"/>
</dbReference>
<comment type="caution">
    <text evidence="2">The sequence shown here is derived from an EMBL/GenBank/DDBJ whole genome shotgun (WGS) entry which is preliminary data.</text>
</comment>
<dbReference type="InterPro" id="IPR004919">
    <property type="entry name" value="GmrSD_N"/>
</dbReference>
<evidence type="ECO:0000313" key="2">
    <source>
        <dbReference type="EMBL" id="KGM14430.1"/>
    </source>
</evidence>
<dbReference type="AlphaFoldDB" id="A0A0A0C2L6"/>
<reference evidence="2 3" key="1">
    <citation type="submission" date="2013-08" db="EMBL/GenBank/DDBJ databases">
        <title>Genome sequencing of Cellulomonas bogoriensis 69B4.</title>
        <authorList>
            <person name="Chen F."/>
            <person name="Li Y."/>
            <person name="Wang G."/>
        </authorList>
    </citation>
    <scope>NUCLEOTIDE SEQUENCE [LARGE SCALE GENOMIC DNA]</scope>
    <source>
        <strain evidence="2 3">69B4</strain>
    </source>
</reference>
<dbReference type="EMBL" id="AXCZ01000003">
    <property type="protein sequence ID" value="KGM14430.1"/>
    <property type="molecule type" value="Genomic_DNA"/>
</dbReference>
<evidence type="ECO:0000313" key="3">
    <source>
        <dbReference type="Proteomes" id="UP000054314"/>
    </source>
</evidence>
<feature type="domain" description="GmrSD restriction endonucleases N-terminal" evidence="1">
    <location>
        <begin position="14"/>
        <end position="255"/>
    </location>
</feature>
<organism evidence="2 3">
    <name type="scientific">Cellulomonas bogoriensis 69B4 = DSM 16987</name>
    <dbReference type="NCBI Taxonomy" id="1386082"/>
    <lineage>
        <taxon>Bacteria</taxon>
        <taxon>Bacillati</taxon>
        <taxon>Actinomycetota</taxon>
        <taxon>Actinomycetes</taxon>
        <taxon>Micrococcales</taxon>
        <taxon>Cellulomonadaceae</taxon>
        <taxon>Cellulomonas</taxon>
    </lineage>
</organism>
<sequence length="599" mass="67231">MGYQPPTTIVETLRRIQSGELILPAIQREYVWRPSQVVALFDSLMRGYPIGGFLSWKVEPETVRQFRFYGFLKDYSEFDARHCPSLDVPPSRPVTAVLDGQQRLTSLNIGLRGTYAHRVSGGWRNNPQAYPTRRLYLNLGAFAPENEAGLIYDFRLLTEKQHAAARDESDAVWFPVSEIFEARESFDVWGIAAGLGLGDDAEVRRMLSRLWDAVHNRPLVHFYEETDQDVERVLDIFIRVNSGGTVLSYSDLLLSIATAQWKERDAREAIHGLVDNLNRTGAGFDFSQDVVLKAGLVLARVGDFAFRVKNFNAENMALLQREWDAIGESLVLAAELLSDFGLSDATLSADSVLIPVAYYVHTRGLTEAYRTRGADAADRASLRSWVLRSLVMPGVWGSGLDTLVRDLRDVLNREGSEGFPARAIEARMAALGKPLVLSDEQVEDILDLGYGRSRTFAVLAMLFPHVDTRNVHHVDHVFPRSLFHRSRLRDAGLSEEEIDDVQGKRDLLPNLQLLEGPTNIEKSNQLPAAWAADRYGSGEAYERYLDRHDLGWLPSSAAEFARFFDERRERLARRIRAVLVSQDGESVEVAAQARAQGGA</sequence>
<gene>
    <name evidence="2" type="ORF">N869_11075</name>
</gene>
<dbReference type="RefSeq" id="WP_052104807.1">
    <property type="nucleotide sequence ID" value="NZ_AXCZ01000003.1"/>
</dbReference>
<evidence type="ECO:0000259" key="1">
    <source>
        <dbReference type="Pfam" id="PF03235"/>
    </source>
</evidence>
<name>A0A0A0C2L6_9CELL</name>
<accession>A0A0A0C2L6</accession>
<dbReference type="Proteomes" id="UP000054314">
    <property type="component" value="Unassembled WGS sequence"/>
</dbReference>
<dbReference type="OrthoDB" id="9787127at2"/>
<protein>
    <recommendedName>
        <fullName evidence="1">GmrSD restriction endonucleases N-terminal domain-containing protein</fullName>
    </recommendedName>
</protein>